<evidence type="ECO:0000256" key="2">
    <source>
        <dbReference type="ARBA" id="ARBA00022980"/>
    </source>
</evidence>
<dbReference type="GO" id="GO:0003735">
    <property type="term" value="F:structural constituent of ribosome"/>
    <property type="evidence" value="ECO:0007669"/>
    <property type="project" value="InterPro"/>
</dbReference>
<comment type="function">
    <text evidence="4">Binds to the 23S rRNA.</text>
</comment>
<dbReference type="SUPFAM" id="SSF52080">
    <property type="entry name" value="Ribosomal proteins L15p and L18e"/>
    <property type="match status" value="1"/>
</dbReference>
<comment type="caution">
    <text evidence="8">The sequence shown here is derived from an EMBL/GenBank/DDBJ whole genome shotgun (WGS) entry which is preliminary data.</text>
</comment>
<keyword evidence="2 4" id="KW-0689">Ribosomal protein</keyword>
<evidence type="ECO:0000256" key="4">
    <source>
        <dbReference type="HAMAP-Rule" id="MF_01341"/>
    </source>
</evidence>
<dbReference type="EMBL" id="PCVG01000011">
    <property type="protein sequence ID" value="PIQ69128.1"/>
    <property type="molecule type" value="Genomic_DNA"/>
</dbReference>
<evidence type="ECO:0000256" key="1">
    <source>
        <dbReference type="ARBA" id="ARBA00007320"/>
    </source>
</evidence>
<feature type="region of interest" description="Disordered" evidence="6">
    <location>
        <begin position="1"/>
        <end position="41"/>
    </location>
</feature>
<keyword evidence="4" id="KW-0694">RNA-binding</keyword>
<gene>
    <name evidence="4" type="primary">rplO</name>
    <name evidence="8" type="ORF">COV91_00510</name>
</gene>
<dbReference type="InterPro" id="IPR005749">
    <property type="entry name" value="Ribosomal_uL15_bac-type"/>
</dbReference>
<protein>
    <recommendedName>
        <fullName evidence="4">Large ribosomal subunit protein uL15</fullName>
    </recommendedName>
</protein>
<dbReference type="GO" id="GO:0022625">
    <property type="term" value="C:cytosolic large ribosomal subunit"/>
    <property type="evidence" value="ECO:0007669"/>
    <property type="project" value="TreeGrafter"/>
</dbReference>
<keyword evidence="4" id="KW-0699">rRNA-binding</keyword>
<proteinExistence type="inferred from homology"/>
<keyword evidence="3 4" id="KW-0687">Ribonucleoprotein</keyword>
<dbReference type="InterPro" id="IPR030878">
    <property type="entry name" value="Ribosomal_uL15"/>
</dbReference>
<dbReference type="Pfam" id="PF00828">
    <property type="entry name" value="Ribosomal_L27A"/>
    <property type="match status" value="1"/>
</dbReference>
<dbReference type="InterPro" id="IPR021131">
    <property type="entry name" value="Ribosomal_uL15/eL18"/>
</dbReference>
<dbReference type="HAMAP" id="MF_01341">
    <property type="entry name" value="Ribosomal_uL15"/>
    <property type="match status" value="1"/>
</dbReference>
<dbReference type="AlphaFoldDB" id="A0A2H0KCY7"/>
<feature type="compositionally biased region" description="Basic residues" evidence="6">
    <location>
        <begin position="1"/>
        <end position="14"/>
    </location>
</feature>
<accession>A0A2H0KCY7</accession>
<dbReference type="InterPro" id="IPR001196">
    <property type="entry name" value="Ribosomal_uL15_CS"/>
</dbReference>
<organism evidence="8 9">
    <name type="scientific">Candidatus Taylorbacteria bacterium CG11_big_fil_rev_8_21_14_0_20_46_11</name>
    <dbReference type="NCBI Taxonomy" id="1975025"/>
    <lineage>
        <taxon>Bacteria</taxon>
        <taxon>Candidatus Tayloriibacteriota</taxon>
    </lineage>
</organism>
<evidence type="ECO:0000313" key="8">
    <source>
        <dbReference type="EMBL" id="PIQ69128.1"/>
    </source>
</evidence>
<evidence type="ECO:0000256" key="6">
    <source>
        <dbReference type="SAM" id="MobiDB-lite"/>
    </source>
</evidence>
<name>A0A2H0KCY7_9BACT</name>
<sequence>MQFHTLKRTHKNKRSVQVGRGGKRGKTSGRGGKGQTARAGHKVYPQIRDAIKRLPKLRGRGKSSFKSFQVPATPINLAVLEQVFGNGETVSPETLLEKGIISTKSGRVARVKILGKGTISKKFMVTGCLVSASAKVAIEKAGGQMIHGSDKEKEHGTRKNSSS</sequence>
<feature type="domain" description="Large ribosomal subunit protein uL15/eL18" evidence="7">
    <location>
        <begin position="74"/>
        <end position="145"/>
    </location>
</feature>
<evidence type="ECO:0000259" key="7">
    <source>
        <dbReference type="Pfam" id="PF00828"/>
    </source>
</evidence>
<evidence type="ECO:0000256" key="5">
    <source>
        <dbReference type="RuleBase" id="RU003888"/>
    </source>
</evidence>
<dbReference type="GO" id="GO:0019843">
    <property type="term" value="F:rRNA binding"/>
    <property type="evidence" value="ECO:0007669"/>
    <property type="project" value="UniProtKB-UniRule"/>
</dbReference>
<dbReference type="PANTHER" id="PTHR12934">
    <property type="entry name" value="50S RIBOSOMAL PROTEIN L15"/>
    <property type="match status" value="1"/>
</dbReference>
<dbReference type="PROSITE" id="PS00475">
    <property type="entry name" value="RIBOSOMAL_L15"/>
    <property type="match status" value="1"/>
</dbReference>
<evidence type="ECO:0000256" key="3">
    <source>
        <dbReference type="ARBA" id="ARBA00023274"/>
    </source>
</evidence>
<comment type="similarity">
    <text evidence="1 4 5">Belongs to the universal ribosomal protein uL15 family.</text>
</comment>
<dbReference type="Proteomes" id="UP000229342">
    <property type="component" value="Unassembled WGS sequence"/>
</dbReference>
<dbReference type="PANTHER" id="PTHR12934:SF11">
    <property type="entry name" value="LARGE RIBOSOMAL SUBUNIT PROTEIN UL15M"/>
    <property type="match status" value="1"/>
</dbReference>
<evidence type="ECO:0000313" key="9">
    <source>
        <dbReference type="Proteomes" id="UP000229342"/>
    </source>
</evidence>
<dbReference type="Gene3D" id="3.100.10.10">
    <property type="match status" value="1"/>
</dbReference>
<comment type="subunit">
    <text evidence="4">Part of the 50S ribosomal subunit.</text>
</comment>
<dbReference type="GO" id="GO:0006412">
    <property type="term" value="P:translation"/>
    <property type="evidence" value="ECO:0007669"/>
    <property type="project" value="UniProtKB-UniRule"/>
</dbReference>
<dbReference type="InterPro" id="IPR036227">
    <property type="entry name" value="Ribosomal_uL15/eL18_sf"/>
</dbReference>
<reference evidence="8 9" key="1">
    <citation type="submission" date="2017-09" db="EMBL/GenBank/DDBJ databases">
        <title>Depth-based differentiation of microbial function through sediment-hosted aquifers and enrichment of novel symbionts in the deep terrestrial subsurface.</title>
        <authorList>
            <person name="Probst A.J."/>
            <person name="Ladd B."/>
            <person name="Jarett J.K."/>
            <person name="Geller-Mcgrath D.E."/>
            <person name="Sieber C.M."/>
            <person name="Emerson J.B."/>
            <person name="Anantharaman K."/>
            <person name="Thomas B.C."/>
            <person name="Malmstrom R."/>
            <person name="Stieglmeier M."/>
            <person name="Klingl A."/>
            <person name="Woyke T."/>
            <person name="Ryan C.M."/>
            <person name="Banfield J.F."/>
        </authorList>
    </citation>
    <scope>NUCLEOTIDE SEQUENCE [LARGE SCALE GENOMIC DNA]</scope>
    <source>
        <strain evidence="8">CG11_big_fil_rev_8_21_14_0_20_46_11</strain>
    </source>
</reference>